<reference evidence="1 2" key="1">
    <citation type="submission" date="2020-09" db="EMBL/GenBank/DDBJ databases">
        <title>Sinomicrobium weinanense sp. nov., a halophilic bacteria isolated from saline-alkali soil.</title>
        <authorList>
            <person name="Wu P."/>
            <person name="Ren H."/>
            <person name="Mei Y."/>
            <person name="Liang Y."/>
            <person name="Chen Z."/>
        </authorList>
    </citation>
    <scope>NUCLEOTIDE SEQUENCE [LARGE SCALE GENOMIC DNA]</scope>
    <source>
        <strain evidence="1 2">FJxs</strain>
    </source>
</reference>
<dbReference type="SUPFAM" id="SSF54427">
    <property type="entry name" value="NTF2-like"/>
    <property type="match status" value="1"/>
</dbReference>
<keyword evidence="2" id="KW-1185">Reference proteome</keyword>
<name>A0A926JPJ6_9FLAO</name>
<evidence type="ECO:0000313" key="2">
    <source>
        <dbReference type="Proteomes" id="UP000653730"/>
    </source>
</evidence>
<evidence type="ECO:0000313" key="1">
    <source>
        <dbReference type="EMBL" id="MBC9794886.1"/>
    </source>
</evidence>
<dbReference type="AlphaFoldDB" id="A0A926JPJ6"/>
<dbReference type="PROSITE" id="PS51257">
    <property type="entry name" value="PROKAR_LIPOPROTEIN"/>
    <property type="match status" value="1"/>
</dbReference>
<comment type="caution">
    <text evidence="1">The sequence shown here is derived from an EMBL/GenBank/DDBJ whole genome shotgun (WGS) entry which is preliminary data.</text>
</comment>
<protein>
    <submittedName>
        <fullName evidence="1">DUF4440 domain-containing protein</fullName>
    </submittedName>
</protein>
<gene>
    <name evidence="1" type="ORF">IBL28_02820</name>
</gene>
<accession>A0A926JPJ6</accession>
<dbReference type="Proteomes" id="UP000653730">
    <property type="component" value="Unassembled WGS sequence"/>
</dbReference>
<sequence>MKKIFILLVIFFGMISCDQKTKTENRTDPEIYSSTVNNDIKSVKDLITNSFEDIFSDLDSTKIKKYYTDDFLLLENGIVWNNDSIRNYINKARKETEIQNIKRRNRFGFIKAVHNQNSIWIAYDNYGTWVKEADTLGTVHWLESVIAIKDKNNWKLEQLHSTIVQK</sequence>
<organism evidence="1 2">
    <name type="scientific">Sinomicrobium weinanense</name>
    <dbReference type="NCBI Taxonomy" id="2842200"/>
    <lineage>
        <taxon>Bacteria</taxon>
        <taxon>Pseudomonadati</taxon>
        <taxon>Bacteroidota</taxon>
        <taxon>Flavobacteriia</taxon>
        <taxon>Flavobacteriales</taxon>
        <taxon>Flavobacteriaceae</taxon>
        <taxon>Sinomicrobium</taxon>
    </lineage>
</organism>
<dbReference type="EMBL" id="JACVDC010000004">
    <property type="protein sequence ID" value="MBC9794886.1"/>
    <property type="molecule type" value="Genomic_DNA"/>
</dbReference>
<dbReference type="RefSeq" id="WP_187964040.1">
    <property type="nucleotide sequence ID" value="NZ_JACVDC010000004.1"/>
</dbReference>
<proteinExistence type="predicted"/>
<dbReference type="InterPro" id="IPR032710">
    <property type="entry name" value="NTF2-like_dom_sf"/>
</dbReference>